<evidence type="ECO:0000256" key="2">
    <source>
        <dbReference type="ARBA" id="ARBA00009142"/>
    </source>
</evidence>
<name>A0A4D4LLP3_STRVO</name>
<evidence type="ECO:0000256" key="7">
    <source>
        <dbReference type="ARBA" id="ARBA00023136"/>
    </source>
</evidence>
<proteinExistence type="inferred from homology"/>
<reference evidence="9 10" key="1">
    <citation type="journal article" date="2020" name="Int. J. Syst. Evol. Microbiol.">
        <title>Reclassification of Streptomyces castelarensis and Streptomyces sporoclivatus as later heterotypic synonyms of Streptomyces antimycoticus.</title>
        <authorList>
            <person name="Komaki H."/>
            <person name="Tamura T."/>
        </authorList>
    </citation>
    <scope>NUCLEOTIDE SEQUENCE [LARGE SCALE GENOMIC DNA]</scope>
    <source>
        <strain evidence="9 10">NBRC 13459</strain>
    </source>
</reference>
<evidence type="ECO:0000313" key="9">
    <source>
        <dbReference type="EMBL" id="GDY60180.1"/>
    </source>
</evidence>
<feature type="transmembrane region" description="Helical" evidence="8">
    <location>
        <begin position="12"/>
        <end position="40"/>
    </location>
</feature>
<sequence length="242" mass="24125">MTVGMAQLLLGGTVMVGACVQWLTGMGFALVAVPALVLLLGPAQGVALANCAAGAISAVGLVGRWRRVRLTAMVPLVVASACAVPAGTWVAAQLPHPVLPIAMGLLVTLAVLLVMRGLRVSALTSTKGAVAAGATGGFMNASAGLGGPPLSLYAMNAGWTVHEFVPNAQFYGIVVNAFSIAANGVPRLGSTGWTTAVVAMAVGAVTGKVLAERVPESRARQLVLLLALAGGLSTLAKGLGVL</sequence>
<dbReference type="Proteomes" id="UP000301309">
    <property type="component" value="Unassembled WGS sequence"/>
</dbReference>
<feature type="transmembrane region" description="Helical" evidence="8">
    <location>
        <begin position="46"/>
        <end position="63"/>
    </location>
</feature>
<comment type="caution">
    <text evidence="9">The sequence shown here is derived from an EMBL/GenBank/DDBJ whole genome shotgun (WGS) entry which is preliminary data.</text>
</comment>
<dbReference type="Pfam" id="PF01925">
    <property type="entry name" value="TauE"/>
    <property type="match status" value="1"/>
</dbReference>
<dbReference type="InterPro" id="IPR052017">
    <property type="entry name" value="TSUP"/>
</dbReference>
<feature type="transmembrane region" description="Helical" evidence="8">
    <location>
        <begin position="222"/>
        <end position="240"/>
    </location>
</feature>
<evidence type="ECO:0000313" key="10">
    <source>
        <dbReference type="Proteomes" id="UP000301309"/>
    </source>
</evidence>
<organism evidence="9 10">
    <name type="scientific">Streptomyces violaceusniger</name>
    <dbReference type="NCBI Taxonomy" id="68280"/>
    <lineage>
        <taxon>Bacteria</taxon>
        <taxon>Bacillati</taxon>
        <taxon>Actinomycetota</taxon>
        <taxon>Actinomycetes</taxon>
        <taxon>Kitasatosporales</taxon>
        <taxon>Streptomycetaceae</taxon>
        <taxon>Streptomyces</taxon>
        <taxon>Streptomyces violaceusniger group</taxon>
    </lineage>
</organism>
<evidence type="ECO:0000256" key="6">
    <source>
        <dbReference type="ARBA" id="ARBA00022989"/>
    </source>
</evidence>
<evidence type="ECO:0000256" key="4">
    <source>
        <dbReference type="ARBA" id="ARBA00022475"/>
    </source>
</evidence>
<accession>A0A4D4LLP3</accession>
<keyword evidence="7 8" id="KW-0472">Membrane</keyword>
<keyword evidence="5 8" id="KW-0812">Transmembrane</keyword>
<keyword evidence="3" id="KW-0813">Transport</keyword>
<keyword evidence="10" id="KW-1185">Reference proteome</keyword>
<feature type="transmembrane region" description="Helical" evidence="8">
    <location>
        <begin position="70"/>
        <end position="92"/>
    </location>
</feature>
<dbReference type="AlphaFoldDB" id="A0A4D4LLP3"/>
<evidence type="ECO:0000256" key="1">
    <source>
        <dbReference type="ARBA" id="ARBA00004651"/>
    </source>
</evidence>
<keyword evidence="6 8" id="KW-1133">Transmembrane helix</keyword>
<keyword evidence="4 8" id="KW-1003">Cell membrane</keyword>
<gene>
    <name evidence="9" type="ORF">SVIO_108030</name>
</gene>
<evidence type="ECO:0000256" key="5">
    <source>
        <dbReference type="ARBA" id="ARBA00022692"/>
    </source>
</evidence>
<evidence type="ECO:0000256" key="8">
    <source>
        <dbReference type="RuleBase" id="RU363041"/>
    </source>
</evidence>
<dbReference type="InterPro" id="IPR002781">
    <property type="entry name" value="TM_pro_TauE-like"/>
</dbReference>
<dbReference type="PANTHER" id="PTHR30269:SF37">
    <property type="entry name" value="MEMBRANE TRANSPORTER PROTEIN"/>
    <property type="match status" value="1"/>
</dbReference>
<evidence type="ECO:0000256" key="3">
    <source>
        <dbReference type="ARBA" id="ARBA00022448"/>
    </source>
</evidence>
<dbReference type="GO" id="GO:0005886">
    <property type="term" value="C:plasma membrane"/>
    <property type="evidence" value="ECO:0007669"/>
    <property type="project" value="UniProtKB-SubCell"/>
</dbReference>
<dbReference type="PANTHER" id="PTHR30269">
    <property type="entry name" value="TRANSMEMBRANE PROTEIN YFCA"/>
    <property type="match status" value="1"/>
</dbReference>
<dbReference type="EMBL" id="BJHW01000002">
    <property type="protein sequence ID" value="GDY60180.1"/>
    <property type="molecule type" value="Genomic_DNA"/>
</dbReference>
<dbReference type="OrthoDB" id="3872971at2"/>
<comment type="similarity">
    <text evidence="2 8">Belongs to the 4-toluene sulfonate uptake permease (TSUP) (TC 2.A.102) family.</text>
</comment>
<comment type="subcellular location">
    <subcellularLocation>
        <location evidence="1 8">Cell membrane</location>
        <topology evidence="1 8">Multi-pass membrane protein</topology>
    </subcellularLocation>
</comment>
<protein>
    <recommendedName>
        <fullName evidence="8">Probable membrane transporter protein</fullName>
    </recommendedName>
</protein>
<feature type="transmembrane region" description="Helical" evidence="8">
    <location>
        <begin position="98"/>
        <end position="118"/>
    </location>
</feature>